<dbReference type="EMBL" id="LSRX01001430">
    <property type="protein sequence ID" value="OLP79957.1"/>
    <property type="molecule type" value="Genomic_DNA"/>
</dbReference>
<evidence type="ECO:0000256" key="4">
    <source>
        <dbReference type="ARBA" id="ARBA00022737"/>
    </source>
</evidence>
<dbReference type="InterPro" id="IPR019734">
    <property type="entry name" value="TPR_rpt"/>
</dbReference>
<protein>
    <submittedName>
        <fullName evidence="14">Endoglucanase</fullName>
    </submittedName>
</protein>
<evidence type="ECO:0000256" key="6">
    <source>
        <dbReference type="ARBA" id="ARBA00022912"/>
    </source>
</evidence>
<feature type="region of interest" description="Disordered" evidence="11">
    <location>
        <begin position="460"/>
        <end position="485"/>
    </location>
</feature>
<keyword evidence="3" id="KW-0479">Metal-binding</keyword>
<comment type="similarity">
    <text evidence="10">Belongs to the PP2C family.</text>
</comment>
<evidence type="ECO:0000256" key="11">
    <source>
        <dbReference type="SAM" id="MobiDB-lite"/>
    </source>
</evidence>
<dbReference type="InterPro" id="IPR001932">
    <property type="entry name" value="PPM-type_phosphatase-like_dom"/>
</dbReference>
<dbReference type="PROSITE" id="PS50005">
    <property type="entry name" value="TPR"/>
    <property type="match status" value="1"/>
</dbReference>
<dbReference type="SMART" id="SM00223">
    <property type="entry name" value="APPLE"/>
    <property type="match status" value="1"/>
</dbReference>
<dbReference type="PANTHER" id="PTHR31263">
    <property type="entry name" value="CELLULASE FAMILY PROTEIN (AFU_ORTHOLOGUE AFUA_5G14560)"/>
    <property type="match status" value="1"/>
</dbReference>
<evidence type="ECO:0000256" key="7">
    <source>
        <dbReference type="ARBA" id="ARBA00023157"/>
    </source>
</evidence>
<dbReference type="GO" id="GO:0006508">
    <property type="term" value="P:proteolysis"/>
    <property type="evidence" value="ECO:0007669"/>
    <property type="project" value="InterPro"/>
</dbReference>
<keyword evidence="4" id="KW-0677">Repeat</keyword>
<evidence type="ECO:0000313" key="15">
    <source>
        <dbReference type="Proteomes" id="UP000186817"/>
    </source>
</evidence>
<dbReference type="Proteomes" id="UP000186817">
    <property type="component" value="Unassembled WGS sequence"/>
</dbReference>
<keyword evidence="15" id="KW-1185">Reference proteome</keyword>
<evidence type="ECO:0000256" key="3">
    <source>
        <dbReference type="ARBA" id="ARBA00022723"/>
    </source>
</evidence>
<feature type="region of interest" description="Disordered" evidence="11">
    <location>
        <begin position="208"/>
        <end position="228"/>
    </location>
</feature>
<evidence type="ECO:0000256" key="5">
    <source>
        <dbReference type="ARBA" id="ARBA00022801"/>
    </source>
</evidence>
<feature type="region of interest" description="Disordered" evidence="11">
    <location>
        <begin position="145"/>
        <end position="177"/>
    </location>
</feature>
<dbReference type="Gene3D" id="3.20.20.80">
    <property type="entry name" value="Glycosidases"/>
    <property type="match status" value="2"/>
</dbReference>
<evidence type="ECO:0000256" key="8">
    <source>
        <dbReference type="ARBA" id="ARBA00023295"/>
    </source>
</evidence>
<comment type="similarity">
    <text evidence="2">Belongs to the glycosyl hydrolase 5 (cellulase A) family.</text>
</comment>
<evidence type="ECO:0000313" key="14">
    <source>
        <dbReference type="EMBL" id="OLP79957.1"/>
    </source>
</evidence>
<proteinExistence type="inferred from homology"/>
<name>A0A1Q9CAW3_SYMMI</name>
<dbReference type="Gene3D" id="1.25.40.10">
    <property type="entry name" value="Tetratricopeptide repeat domain"/>
    <property type="match status" value="2"/>
</dbReference>
<dbReference type="GO" id="GO:0004721">
    <property type="term" value="F:phosphoprotein phosphatase activity"/>
    <property type="evidence" value="ECO:0007669"/>
    <property type="project" value="UniProtKB-KW"/>
</dbReference>
<feature type="region of interest" description="Disordered" evidence="11">
    <location>
        <begin position="2167"/>
        <end position="2187"/>
    </location>
</feature>
<dbReference type="InterPro" id="IPR011990">
    <property type="entry name" value="TPR-like_helical_dom_sf"/>
</dbReference>
<feature type="region of interest" description="Disordered" evidence="11">
    <location>
        <begin position="1146"/>
        <end position="1167"/>
    </location>
</feature>
<feature type="repeat" description="TPR" evidence="9">
    <location>
        <begin position="1524"/>
        <end position="1557"/>
    </location>
</feature>
<keyword evidence="12" id="KW-0812">Transmembrane</keyword>
<feature type="compositionally biased region" description="Polar residues" evidence="11">
    <location>
        <begin position="463"/>
        <end position="472"/>
    </location>
</feature>
<organism evidence="14 15">
    <name type="scientific">Symbiodinium microadriaticum</name>
    <name type="common">Dinoflagellate</name>
    <name type="synonym">Zooxanthella microadriatica</name>
    <dbReference type="NCBI Taxonomy" id="2951"/>
    <lineage>
        <taxon>Eukaryota</taxon>
        <taxon>Sar</taxon>
        <taxon>Alveolata</taxon>
        <taxon>Dinophyceae</taxon>
        <taxon>Suessiales</taxon>
        <taxon>Symbiodiniaceae</taxon>
        <taxon>Symbiodinium</taxon>
    </lineage>
</organism>
<feature type="transmembrane region" description="Helical" evidence="12">
    <location>
        <begin position="2194"/>
        <end position="2216"/>
    </location>
</feature>
<dbReference type="GO" id="GO:0005576">
    <property type="term" value="C:extracellular region"/>
    <property type="evidence" value="ECO:0007669"/>
    <property type="project" value="InterPro"/>
</dbReference>
<dbReference type="Pfam" id="PF00481">
    <property type="entry name" value="PP2C"/>
    <property type="match status" value="1"/>
</dbReference>
<evidence type="ECO:0000256" key="10">
    <source>
        <dbReference type="RuleBase" id="RU003465"/>
    </source>
</evidence>
<keyword evidence="12" id="KW-0472">Membrane</keyword>
<dbReference type="GO" id="GO:0016020">
    <property type="term" value="C:membrane"/>
    <property type="evidence" value="ECO:0007669"/>
    <property type="project" value="UniProtKB-SubCell"/>
</dbReference>
<dbReference type="Pfam" id="PF00150">
    <property type="entry name" value="Cellulase"/>
    <property type="match status" value="1"/>
</dbReference>
<dbReference type="SMART" id="SM00332">
    <property type="entry name" value="PP2Cc"/>
    <property type="match status" value="1"/>
</dbReference>
<evidence type="ECO:0000256" key="12">
    <source>
        <dbReference type="SAM" id="Phobius"/>
    </source>
</evidence>
<keyword evidence="7" id="KW-1015">Disulfide bond</keyword>
<dbReference type="SUPFAM" id="SSF48452">
    <property type="entry name" value="TPR-like"/>
    <property type="match status" value="1"/>
</dbReference>
<evidence type="ECO:0000256" key="2">
    <source>
        <dbReference type="ARBA" id="ARBA00005641"/>
    </source>
</evidence>
<evidence type="ECO:0000256" key="9">
    <source>
        <dbReference type="PROSITE-ProRule" id="PRU00339"/>
    </source>
</evidence>
<dbReference type="GO" id="GO:0046872">
    <property type="term" value="F:metal ion binding"/>
    <property type="evidence" value="ECO:0007669"/>
    <property type="project" value="UniProtKB-KW"/>
</dbReference>
<feature type="region of interest" description="Disordered" evidence="11">
    <location>
        <begin position="348"/>
        <end position="373"/>
    </location>
</feature>
<dbReference type="InterPro" id="IPR036457">
    <property type="entry name" value="PPM-type-like_dom_sf"/>
</dbReference>
<feature type="compositionally biased region" description="Acidic residues" evidence="11">
    <location>
        <begin position="145"/>
        <end position="162"/>
    </location>
</feature>
<dbReference type="SUPFAM" id="SSF51445">
    <property type="entry name" value="(Trans)glycosidases"/>
    <property type="match status" value="2"/>
</dbReference>
<comment type="subcellular location">
    <subcellularLocation>
        <location evidence="1">Membrane</location>
        <topology evidence="1">Peripheral membrane protein</topology>
    </subcellularLocation>
</comment>
<dbReference type="InterPro" id="IPR000177">
    <property type="entry name" value="Apple"/>
</dbReference>
<dbReference type="GO" id="GO:0004553">
    <property type="term" value="F:hydrolase activity, hydrolyzing O-glycosyl compounds"/>
    <property type="evidence" value="ECO:0007669"/>
    <property type="project" value="InterPro"/>
</dbReference>
<dbReference type="OrthoDB" id="420096at2759"/>
<dbReference type="PROSITE" id="PS01032">
    <property type="entry name" value="PPM_1"/>
    <property type="match status" value="1"/>
</dbReference>
<evidence type="ECO:0000256" key="1">
    <source>
        <dbReference type="ARBA" id="ARBA00004170"/>
    </source>
</evidence>
<dbReference type="Gene3D" id="3.60.40.10">
    <property type="entry name" value="PPM-type phosphatase domain"/>
    <property type="match status" value="1"/>
</dbReference>
<feature type="transmembrane region" description="Helical" evidence="12">
    <location>
        <begin position="2109"/>
        <end position="2131"/>
    </location>
</feature>
<evidence type="ECO:0000259" key="13">
    <source>
        <dbReference type="PROSITE" id="PS51746"/>
    </source>
</evidence>
<reference evidence="14 15" key="1">
    <citation type="submission" date="2016-02" db="EMBL/GenBank/DDBJ databases">
        <title>Genome analysis of coral dinoflagellate symbionts highlights evolutionary adaptations to a symbiotic lifestyle.</title>
        <authorList>
            <person name="Aranda M."/>
            <person name="Li Y."/>
            <person name="Liew Y.J."/>
            <person name="Baumgarten S."/>
            <person name="Simakov O."/>
            <person name="Wilson M."/>
            <person name="Piel J."/>
            <person name="Ashoor H."/>
            <person name="Bougouffa S."/>
            <person name="Bajic V.B."/>
            <person name="Ryu T."/>
            <person name="Ravasi T."/>
            <person name="Bayer T."/>
            <person name="Micklem G."/>
            <person name="Kim H."/>
            <person name="Bhak J."/>
            <person name="Lajeunesse T.C."/>
            <person name="Voolstra C.R."/>
        </authorList>
    </citation>
    <scope>NUCLEOTIDE SEQUENCE [LARGE SCALE GENOMIC DNA]</scope>
    <source>
        <strain evidence="14 15">CCMP2467</strain>
    </source>
</reference>
<comment type="caution">
    <text evidence="14">The sequence shown here is derived from an EMBL/GenBank/DDBJ whole genome shotgun (WGS) entry which is preliminary data.</text>
</comment>
<dbReference type="PANTHER" id="PTHR31263:SF0">
    <property type="entry name" value="CELLULASE FAMILY PROTEIN (AFU_ORTHOLOGUE AFUA_5G14560)"/>
    <property type="match status" value="1"/>
</dbReference>
<feature type="transmembrane region" description="Helical" evidence="12">
    <location>
        <begin position="2080"/>
        <end position="2103"/>
    </location>
</feature>
<gene>
    <name evidence="14" type="ORF">AK812_SmicGene39686</name>
</gene>
<keyword evidence="5 10" id="KW-0378">Hydrolase</keyword>
<dbReference type="InterPro" id="IPR001547">
    <property type="entry name" value="Glyco_hydro_5"/>
</dbReference>
<dbReference type="SMART" id="SM00028">
    <property type="entry name" value="TPR"/>
    <property type="match status" value="2"/>
</dbReference>
<keyword evidence="8" id="KW-0326">Glycosidase</keyword>
<sequence length="3561" mass="389993">MGGLLPKPVTTKEIQDGKSQTGHYAFGVSSMQGWRPAMEDAHMAIPDFEPERELALFGVFDGHGGAAVAKVAAERFPETLRALPAFKQGRYSEALYESFLKLDSFLDSPAGREKVKEATPPPLDSEMEEEELLRLLESGELDADDLEEEVEEEAAEEDEAEEPASGSSSDWANAEGPDGMGCTAVVALVCGGSKPEIHDWDVMAPKKKESSAADVLQDGPEEEEEAGPGKVVIQISADGVQNLPRELQTLLGFSGFCKEFRTGASSESSWEFSKDAVIRLQNQDLYNDIVQRPLVLSVRDAATENALIGSAELSLVPLLHSVTEVAAQVELKLEPEYYAKWWKDDEADDPKAKKDKKAPPPTETPKEREPLFEGETPPVTVLSVTIRADMLIGPEEDRDCWTTLTMDVAGIFALPESLTTLGVSSPDDFQAHPMNYQGMLLGESLGEGALTKAAEEPLKERNTAGSNESTVEPNDEAPSGDSLPWKEVVKVDSQRSARSQVTTGDCTPAVEAVPSETIDSLLSADFLHAGTGAPDMENSKLNANLRKFAVIDAEGTIPEEFPRLARLIIRNQARMLAGQELKVSRCFSEDTAEYPPDLGKALGVVGCRRLTEPVLADERFKHIEGSGHRTSQELQAKLWRCWQEKDPRLPGRLSDKEEPIQSSQSSPAIVKNVLQVPDDLVAALDAQLDSFRVEEELELASIEKAAEEHRGIAEEGISALVEGLQTAVQEVLYRSGDGNVPEALALEHSHGEAEWQRRDNVLFILDWDDTIFPTTWLATKPWFRNWIREKGSPESIGEIDPEDLEHLNALDMAAHESISWMNSKSTLVCITLSQRPWVEMSMKAFMPRLARLWQECEISVHYAVEEYVATPSRQGFWCQKPSGAGGLEGTVLELHLRSNRKRKVMERILRRFYRKNSNCWLHAVSVGDGLAERDALQEISMTHQNPAQESGERRFRVKTIQMIEDPSCEHIKMQLEVLKKWTQVIINSDQDMDAVNSAPRGAVTYSVAVVKQEEEAEVPWEEEQRRFSPSLRFRNGQMIRYRGRRFIEEFRSMLSNSGGVFMNLELEEKAPVDPKKPNPPEAAELARSCSGCAWLDLRSLIAPGALRVESTCALEGSDLLQSSGTFLSLSLELSFDVTPAESEDMKVHPNSLLPHRKDSPSKFSGSDGAATSFHEAVQWGCEAIFRDCPKLGSVEEAVAQLKEVNSYEDIKQHLRESIICVFRERLRKESSAVPGRPLRGKAREDFISNAYSYLQLTAADVLAKLYPPPDSKDEASDASKEADRLARLAYEAELVGKWDRAAALLQNRFLLPELGLREDPSEWVAFAKFCARRRGRQAAAEEALCQAAKLMGSGREASPELQLEVELFLGCLVLERGRYEEAIATFQAKVDKDVANPMFRFLLGLALFLRCRFDEGLAYLESSGKPREWFKGLPDEAAIVNKLKAFRKTDGPPNVLQLAGFLEQLLSFGLPSLVFTFLDQTGLLPQECLASESMVLIDAKALALDRDWHGAVARIQPLLSEASYEVCKLAGECYVQLQDFDKALQVLQAALAFDDRDEDPALYIRLGSLHSSFFQLVLLPRAMPVLLISLLALACSNTGARTALSPMSCPDGFPLLESNGENQRGDRCLSRNSTGSGIYGEDWSCPVGCVRTGASAECSALSTTGHCLDTPLPCRVQEIVGCLEHCGRYEPLNMYGQGRTVETSAFACQQRCAGVAKCAHFSMWRDGGCHLQDATAVFMEDEFAFTGPPACGQQEPSPVAKPEAPAWLLNDSLLPLRTRGSHLVSIDGVRQVLSCVNWYGAHMEMLVNNGLNVRSIKEIAEEIVKMRFNCVRMPYSSDSLNLTAASVPNPGASLCHNPELQASSPLQIFDATLQALTDAGLLVVLNNHVSHRGWCCSMNDGDGMWYTDGFPESAWLEHLGFMAARYKDNPRVVGFDIRNEIRSTEFATPTWGHGSAEVDWAQAASKGSRQVLDANPDMLVFISGLEYSKFLCDVPSYPLHLEPGREGHIVYTTHEYDWYNSSVQNMYMVGQNLCGFFAAFVGLQLLLSLAVLVIARFTYKSKAVPGKRVRCFPRLRGSCFETLLALVATSAFLLCLLFVGQLVMNPCEAVGVALVSFTTMVVLPLWLLGLVCSVRLSCVLLGTLRPTAEPQAEKALEGPVELPECNRSGDELPEGSQKAQQRGKEHQPGFRWRAAAMAVLGMLLLIFANAAAVSYLSAYEVFEKSLNDRWGFLIHDELDAEGANVAPIWLGEFGTNKDSLWWNHLQRYLASRPMAGWAYWQLNGEKRPGETASFGLLKDDMRTVRHPWKLLDIQELQVLQNTKSVLCSVLLVKKRWNQARDAFLRSIQAKSTAEAWSGVAYAEFRSDQLSSCYEALCEANLLDTERTDVWALLCLRPYVKNLAHGVSYRGLETCRIPTGFFLSDSGLAMGCCGSLDKESVERLAAVEQEAKQFESATGSDGLTEIGKCAKELRDIFEDAVVQKGNMMIAGRVEDLSDVLVRNLIGRITVDLLKPGAAEYKPVTDRLMAIATDLDAVRATKATKLVQNHLDRQLQTITAALEKAVDPVITKIKALHERLKQPGQEKKAVAGTKEILDLAAQAQSLAPEVKGVAKSLLEQLVGHAVWLLEVESAWATSAEGCEEVLSLATRIDEMATKLTATLGATWDPPITPQVEGIRDDRAKAACAQLLAEADKQLKSDNGGGAYDCLQALLPWWPLLKKSHSLEIVGLFSKMQTYASEAFLQATAEGQTSTAEEIRGFAVQFDELRGKFDGLPSVASGRPLGEVLETGEARVQASKALQTIDSEIAKEKDDDDSTNLSLAATIQALESLVVAWPTATSSDAGELQKRMLSSCAALEAWTFEAVTKGPVKQVTGLLQFAAEYDGRRVKLTEPEAASEALRPRLASEAAKRFLQQADQELAKTSGMRANLLLESLKAAAAAIPGESGSPEARTVLLRVMAATQDRLLASFADVLTADGENEKKEVMLLKFAESADEVQKACSIDGMSLVEAMKQKRVEMTEELTSRLDDQLSAGLSSVTDLCALARLCKKLPSTETQHFRSAAAVAEKFRQVAASQPSVAEEALQGIEGVLQALQDLGCATDGFRDHLVSQVSRAHLAAAQGERNPDALGRELQALEQICRQSTVPPAVVEEIQKFVDELPKVMPVMMKEATKSGAAAVLDTGAIAEKLAAAVGRAEVGSALLSMLASAQKAVSSLELASAELQKSAGMNPRAVVGILKELPPQLQPVLDCQAYVQSTEEVVQQFKGKLRDACSKAQEAEASVREKKLAALFQLAKEGDAAQQALAELPGSPFKVDSFAVVILGFAAQKSLEAVEAELSKEKGMNPKAVLAGLQAVTKELSDLDPESPDTVALRSRATESCEKVTQRMIESLEDAVQASNEAKQKALLSFAKEFDAACGGLTGSSLEVHLRNENWDASDHACRQCLSLEPETELLLEVATELQRKERQMSLAEACARRALESKDTGQGHSVLADVLAQMGKAEASVLEAQVALKMLADQPDLRKVIFSKALKLCQELEDAPLTEALHACQKLADEQAKQPAA</sequence>
<feature type="transmembrane region" description="Helical" evidence="12">
    <location>
        <begin position="2036"/>
        <end position="2059"/>
    </location>
</feature>
<keyword evidence="6 10" id="KW-0904">Protein phosphatase</keyword>
<keyword evidence="12" id="KW-1133">Transmembrane helix</keyword>
<keyword evidence="9" id="KW-0802">TPR repeat</keyword>
<dbReference type="PROSITE" id="PS51746">
    <property type="entry name" value="PPM_2"/>
    <property type="match status" value="1"/>
</dbReference>
<dbReference type="SUPFAM" id="SSF81606">
    <property type="entry name" value="PP2C-like"/>
    <property type="match status" value="1"/>
</dbReference>
<accession>A0A1Q9CAW3</accession>
<dbReference type="InterPro" id="IPR017853">
    <property type="entry name" value="GH"/>
</dbReference>
<dbReference type="GO" id="GO:0000272">
    <property type="term" value="P:polysaccharide catabolic process"/>
    <property type="evidence" value="ECO:0007669"/>
    <property type="project" value="InterPro"/>
</dbReference>
<feature type="domain" description="PPM-type phosphatase" evidence="13">
    <location>
        <begin position="25"/>
        <end position="329"/>
    </location>
</feature>
<dbReference type="InterPro" id="IPR000222">
    <property type="entry name" value="PP2C_BS"/>
</dbReference>